<reference evidence="8" key="2">
    <citation type="submission" date="2020-10" db="UniProtKB">
        <authorList>
            <consortium name="WormBaseParasite"/>
        </authorList>
    </citation>
    <scope>IDENTIFICATION</scope>
</reference>
<dbReference type="InterPro" id="IPR035595">
    <property type="entry name" value="UDP_glycos_trans_CS"/>
</dbReference>
<dbReference type="InterPro" id="IPR050271">
    <property type="entry name" value="UDP-glycosyltransferase"/>
</dbReference>
<dbReference type="GO" id="GO:0015020">
    <property type="term" value="F:glucuronosyltransferase activity"/>
    <property type="evidence" value="ECO:0007669"/>
    <property type="project" value="UniProtKB-EC"/>
</dbReference>
<evidence type="ECO:0000256" key="5">
    <source>
        <dbReference type="RuleBase" id="RU003718"/>
    </source>
</evidence>
<evidence type="ECO:0000256" key="6">
    <source>
        <dbReference type="RuleBase" id="RU362059"/>
    </source>
</evidence>
<dbReference type="Pfam" id="PF00201">
    <property type="entry name" value="UDPGT"/>
    <property type="match status" value="1"/>
</dbReference>
<dbReference type="PANTHER" id="PTHR48043:SF119">
    <property type="entry name" value="UDP-GLUCURONOSYLTRANSFERASE"/>
    <property type="match status" value="1"/>
</dbReference>
<dbReference type="PANTHER" id="PTHR48043">
    <property type="entry name" value="EG:EG0003.4 PROTEIN-RELATED"/>
    <property type="match status" value="1"/>
</dbReference>
<comment type="similarity">
    <text evidence="1 5">Belongs to the UDP-glycosyltransferase family.</text>
</comment>
<evidence type="ECO:0000256" key="1">
    <source>
        <dbReference type="ARBA" id="ARBA00009995"/>
    </source>
</evidence>
<dbReference type="FunFam" id="3.40.50.2000:FF:000021">
    <property type="entry name" value="UDP-glucuronosyltransferase"/>
    <property type="match status" value="1"/>
</dbReference>
<evidence type="ECO:0000256" key="3">
    <source>
        <dbReference type="ARBA" id="ARBA00022679"/>
    </source>
</evidence>
<organism evidence="7 8">
    <name type="scientific">Panagrellus redivivus</name>
    <name type="common">Microworm</name>
    <dbReference type="NCBI Taxonomy" id="6233"/>
    <lineage>
        <taxon>Eukaryota</taxon>
        <taxon>Metazoa</taxon>
        <taxon>Ecdysozoa</taxon>
        <taxon>Nematoda</taxon>
        <taxon>Chromadorea</taxon>
        <taxon>Rhabditida</taxon>
        <taxon>Tylenchina</taxon>
        <taxon>Panagrolaimomorpha</taxon>
        <taxon>Panagrolaimoidea</taxon>
        <taxon>Panagrolaimidae</taxon>
        <taxon>Panagrellus</taxon>
    </lineage>
</organism>
<dbReference type="Gene3D" id="3.40.50.2000">
    <property type="entry name" value="Glycogen Phosphorylase B"/>
    <property type="match status" value="2"/>
</dbReference>
<keyword evidence="3 5" id="KW-0808">Transferase</keyword>
<keyword evidence="6" id="KW-0732">Signal</keyword>
<evidence type="ECO:0000256" key="2">
    <source>
        <dbReference type="ARBA" id="ARBA00022676"/>
    </source>
</evidence>
<evidence type="ECO:0000313" key="8">
    <source>
        <dbReference type="WBParaSite" id="Pan_g21375.t1"/>
    </source>
</evidence>
<keyword evidence="7" id="KW-1185">Reference proteome</keyword>
<dbReference type="PROSITE" id="PS00375">
    <property type="entry name" value="UDPGT"/>
    <property type="match status" value="1"/>
</dbReference>
<dbReference type="SUPFAM" id="SSF53756">
    <property type="entry name" value="UDP-Glycosyltransferase/glycogen phosphorylase"/>
    <property type="match status" value="1"/>
</dbReference>
<dbReference type="EC" id="2.4.1.17" evidence="6"/>
<accession>A0A7E4ZW94</accession>
<proteinExistence type="inferred from homology"/>
<comment type="subcellular location">
    <subcellularLocation>
        <location evidence="6">Membrane</location>
        <topology evidence="6">Single-pass membrane protein</topology>
    </subcellularLocation>
</comment>
<evidence type="ECO:0000256" key="4">
    <source>
        <dbReference type="ARBA" id="ARBA00047475"/>
    </source>
</evidence>
<keyword evidence="2 5" id="KW-0328">Glycosyltransferase</keyword>
<reference evidence="7" key="1">
    <citation type="journal article" date="2013" name="Genetics">
        <title>The draft genome and transcriptome of Panagrellus redivivus are shaped by the harsh demands of a free-living lifestyle.</title>
        <authorList>
            <person name="Srinivasan J."/>
            <person name="Dillman A.R."/>
            <person name="Macchietto M.G."/>
            <person name="Heikkinen L."/>
            <person name="Lakso M."/>
            <person name="Fracchia K.M."/>
            <person name="Antoshechkin I."/>
            <person name="Mortazavi A."/>
            <person name="Wong G."/>
            <person name="Sternberg P.W."/>
        </authorList>
    </citation>
    <scope>NUCLEOTIDE SEQUENCE [LARGE SCALE GENOMIC DNA]</scope>
    <source>
        <strain evidence="7">MT8872</strain>
    </source>
</reference>
<comment type="catalytic activity">
    <reaction evidence="4 6">
        <text>glucuronate acceptor + UDP-alpha-D-glucuronate = acceptor beta-D-glucuronoside + UDP + H(+)</text>
        <dbReference type="Rhea" id="RHEA:21032"/>
        <dbReference type="ChEBI" id="CHEBI:15378"/>
        <dbReference type="ChEBI" id="CHEBI:58052"/>
        <dbReference type="ChEBI" id="CHEBI:58223"/>
        <dbReference type="ChEBI" id="CHEBI:132367"/>
        <dbReference type="ChEBI" id="CHEBI:132368"/>
        <dbReference type="EC" id="2.4.1.17"/>
    </reaction>
</comment>
<feature type="signal peptide" evidence="6">
    <location>
        <begin position="1"/>
        <end position="19"/>
    </location>
</feature>
<dbReference type="CDD" id="cd03784">
    <property type="entry name" value="GT1_Gtf-like"/>
    <property type="match status" value="1"/>
</dbReference>
<sequence length="511" mass="57897">MKSIYLAAILVALAVNVHSAKILFTYGHDERSHIFSMMPLMKRLIAANHSIVVLETGKPQKPLNLGPKVEVLYCGLPSEVTSMESLFDEVLWHKSPTSFAVAMMHHIQDAEIRRTVHECSDVYNKILNSGIELSVVDEIFTLHGMLITQMLHRRAKIPYVVFGTSHVSVEWTLQTLAMFQNPILEPLHGTLLPVSNDDHFKTNRFIHRLRNFLDSFIEAQAHEWIWTHLVSPVEFGLHNFNAKDVIKHGAMHYREMLDRSRITTISQDFRPTGAHCGHASTELEGEFKDFVEDPTSKGTIYIAFGSLVSFTNCPDSFFNAFFDAMNELTDYRFIFALKAANRTLPQIGSHIKIVKWSPQHAILNHPKTKLFVTHGGLKSFKEAICTATPVITVPLFAEQVVSAVIGIRSGFGRVVNKYTVTKESFLAELNEILTKPSYQAAATKNRAIYLDRIIDHMDEANFFIDKILKSTREDNVVTFRRQGINHGWISYLNFDWLGVVLGSVLLIASFE</sequence>
<dbReference type="Proteomes" id="UP000492821">
    <property type="component" value="Unassembled WGS sequence"/>
</dbReference>
<evidence type="ECO:0000313" key="7">
    <source>
        <dbReference type="Proteomes" id="UP000492821"/>
    </source>
</evidence>
<protein>
    <recommendedName>
        <fullName evidence="6">UDP-glucuronosyltransferase</fullName>
        <ecNumber evidence="6">2.4.1.17</ecNumber>
    </recommendedName>
</protein>
<name>A0A7E4ZW94_PANRE</name>
<dbReference type="InterPro" id="IPR002213">
    <property type="entry name" value="UDP_glucos_trans"/>
</dbReference>
<dbReference type="GO" id="GO:0016020">
    <property type="term" value="C:membrane"/>
    <property type="evidence" value="ECO:0007669"/>
    <property type="project" value="UniProtKB-SubCell"/>
</dbReference>
<feature type="chain" id="PRO_5029036241" description="UDP-glucuronosyltransferase" evidence="6">
    <location>
        <begin position="20"/>
        <end position="511"/>
    </location>
</feature>
<dbReference type="AlphaFoldDB" id="A0A7E4ZW94"/>
<dbReference type="WBParaSite" id="Pan_g21375.t1">
    <property type="protein sequence ID" value="Pan_g21375.t1"/>
    <property type="gene ID" value="Pan_g21375"/>
</dbReference>